<dbReference type="eggNOG" id="ENOG502QV77">
    <property type="taxonomic scope" value="Eukaryota"/>
</dbReference>
<dbReference type="OrthoDB" id="5382797at2759"/>
<feature type="region of interest" description="Disordered" evidence="1">
    <location>
        <begin position="55"/>
        <end position="76"/>
    </location>
</feature>
<organism evidence="3 4">
    <name type="scientific">Tetrapisispora phaffii (strain ATCC 24235 / CBS 4417 / NBRC 1672 / NRRL Y-8282 / UCD 70-5)</name>
    <name type="common">Yeast</name>
    <name type="synonym">Fabospora phaffii</name>
    <dbReference type="NCBI Taxonomy" id="1071381"/>
    <lineage>
        <taxon>Eukaryota</taxon>
        <taxon>Fungi</taxon>
        <taxon>Dikarya</taxon>
        <taxon>Ascomycota</taxon>
        <taxon>Saccharomycotina</taxon>
        <taxon>Saccharomycetes</taxon>
        <taxon>Saccharomycetales</taxon>
        <taxon>Saccharomycetaceae</taxon>
        <taxon>Tetrapisispora</taxon>
    </lineage>
</organism>
<keyword evidence="2" id="KW-1133">Transmembrane helix</keyword>
<dbReference type="EMBL" id="HE612863">
    <property type="protein sequence ID" value="CCE64439.1"/>
    <property type="molecule type" value="Genomic_DNA"/>
</dbReference>
<dbReference type="AlphaFoldDB" id="G8BWI8"/>
<dbReference type="GO" id="GO:0005783">
    <property type="term" value="C:endoplasmic reticulum"/>
    <property type="evidence" value="ECO:0007669"/>
    <property type="project" value="EnsemblFungi"/>
</dbReference>
<protein>
    <submittedName>
        <fullName evidence="3">Uncharacterized protein</fullName>
    </submittedName>
</protein>
<feature type="compositionally biased region" description="Basic residues" evidence="1">
    <location>
        <begin position="159"/>
        <end position="168"/>
    </location>
</feature>
<dbReference type="HOGENOM" id="CLU_423382_0_0_1"/>
<dbReference type="Proteomes" id="UP000005666">
    <property type="component" value="Chromosome 8"/>
</dbReference>
<accession>G8BWI8</accession>
<reference evidence="3 4" key="1">
    <citation type="journal article" date="2011" name="Proc. Natl. Acad. Sci. U.S.A.">
        <title>Evolutionary erosion of yeast sex chromosomes by mating-type switching accidents.</title>
        <authorList>
            <person name="Gordon J.L."/>
            <person name="Armisen D."/>
            <person name="Proux-Wera E."/>
            <person name="Oheigeartaigh S.S."/>
            <person name="Byrne K.P."/>
            <person name="Wolfe K.H."/>
        </authorList>
    </citation>
    <scope>NUCLEOTIDE SEQUENCE [LARGE SCALE GENOMIC DNA]</scope>
    <source>
        <strain evidence="4">ATCC 24235 / CBS 4417 / NBRC 1672 / NRRL Y-8282 / UCD 70-5</strain>
    </source>
</reference>
<feature type="transmembrane region" description="Helical" evidence="2">
    <location>
        <begin position="301"/>
        <end position="319"/>
    </location>
</feature>
<dbReference type="KEGG" id="tpf:TPHA_0H02350"/>
<feature type="transmembrane region" description="Helical" evidence="2">
    <location>
        <begin position="458"/>
        <end position="479"/>
    </location>
</feature>
<dbReference type="OMA" id="FEVWSTG"/>
<name>G8BWI8_TETPH</name>
<keyword evidence="2" id="KW-0472">Membrane</keyword>
<dbReference type="RefSeq" id="XP_003686873.1">
    <property type="nucleotide sequence ID" value="XM_003686825.1"/>
</dbReference>
<feature type="compositionally biased region" description="Polar residues" evidence="1">
    <location>
        <begin position="106"/>
        <end position="124"/>
    </location>
</feature>
<feature type="transmembrane region" description="Helical" evidence="2">
    <location>
        <begin position="268"/>
        <end position="289"/>
    </location>
</feature>
<proteinExistence type="predicted"/>
<feature type="transmembrane region" description="Helical" evidence="2">
    <location>
        <begin position="340"/>
        <end position="362"/>
    </location>
</feature>
<gene>
    <name evidence="3" type="primary">TPHA0H02350</name>
    <name evidence="3" type="ordered locus">TPHA_0H02350</name>
</gene>
<feature type="compositionally biased region" description="Low complexity" evidence="1">
    <location>
        <begin position="189"/>
        <end position="214"/>
    </location>
</feature>
<dbReference type="GeneID" id="11533849"/>
<feature type="transmembrane region" description="Helical" evidence="2">
    <location>
        <begin position="434"/>
        <end position="452"/>
    </location>
</feature>
<evidence type="ECO:0000313" key="4">
    <source>
        <dbReference type="Proteomes" id="UP000005666"/>
    </source>
</evidence>
<sequence>MENSNDPRFRSIVSTPVMKAIQEEDSPSVPNMDVDPVDLNNDVSFDKSFADTTFASTNTEGNRSPLAKPLFGSPTNLSRPGSSFYASKENNNSSSSLIYNPTFTFGNNDNRSSKDNLNPNSNKSFAVPSLPGSPKRESRRGSLKYIPSIQLAPPTNRSKSPRRSKSPKRSMSPESRKKRGSIVGIPGDSASPFNFSSSSMRPQSNSSNSGVSGSRTSFRKGHRYKHSSVSMNFFQESEVKIPLNIAKSLPIPDWNDIISNIPWSKASLQLIIVVTQIFICPIILVLGHLKHWNNFITLSHFILYDIIGSVAIILVENLSQFESWSTGTITFPFGLKRIDVLLSFALAISLCFVGLDLLFHILEEVIVLFVETSSHSHDEISSSIPHSHGNDLKPITQNDFIIWYIILIINFIFSALALYKIFYANTNSRLKTKNPLVTLTYTCYLFTYPLLVTNFASIADYIATILLASLILTHGLTIVQWTSTILMLGFSTSTLSLTLVDDDDDIMPSEATSKVSTDTNSDLPMTMKPKLSRKINNAKKQETNPSCIKSTLIEKIQNLPEFKSRCHVDDNNLLISKINFDLYIVLIKISMEGGSNMDELNLRLATEKCVRTLLPSSEITIDIEIVA</sequence>
<keyword evidence="4" id="KW-1185">Reference proteome</keyword>
<dbReference type="STRING" id="1071381.G8BWI8"/>
<evidence type="ECO:0000256" key="2">
    <source>
        <dbReference type="SAM" id="Phobius"/>
    </source>
</evidence>
<feature type="region of interest" description="Disordered" evidence="1">
    <location>
        <begin position="1"/>
        <end position="42"/>
    </location>
</feature>
<feature type="region of interest" description="Disordered" evidence="1">
    <location>
        <begin position="106"/>
        <end position="218"/>
    </location>
</feature>
<keyword evidence="2" id="KW-0812">Transmembrane</keyword>
<dbReference type="GO" id="GO:0005385">
    <property type="term" value="F:zinc ion transmembrane transporter activity"/>
    <property type="evidence" value="ECO:0007669"/>
    <property type="project" value="EnsemblFungi"/>
</dbReference>
<evidence type="ECO:0000313" key="3">
    <source>
        <dbReference type="EMBL" id="CCE64439.1"/>
    </source>
</evidence>
<feature type="transmembrane region" description="Helical" evidence="2">
    <location>
        <begin position="401"/>
        <end position="422"/>
    </location>
</feature>
<evidence type="ECO:0000256" key="1">
    <source>
        <dbReference type="SAM" id="MobiDB-lite"/>
    </source>
</evidence>